<comment type="caution">
    <text evidence="4">The sequence shown here is derived from an EMBL/GenBank/DDBJ whole genome shotgun (WGS) entry which is preliminary data.</text>
</comment>
<keyword evidence="5" id="KW-1185">Reference proteome</keyword>
<dbReference type="Gene3D" id="3.40.140.10">
    <property type="entry name" value="Cytidine Deaminase, domain 2"/>
    <property type="match status" value="1"/>
</dbReference>
<evidence type="ECO:0000256" key="3">
    <source>
        <dbReference type="HAMAP-Rule" id="MF_00187"/>
    </source>
</evidence>
<dbReference type="PIRSF" id="PIRSF015626">
    <property type="entry name" value="FdhD"/>
    <property type="match status" value="1"/>
</dbReference>
<comment type="similarity">
    <text evidence="3">Belongs to the FdhD family.</text>
</comment>
<keyword evidence="2 3" id="KW-0501">Molybdenum cofactor biosynthesis</keyword>
<dbReference type="Pfam" id="PF02634">
    <property type="entry name" value="FdhD-NarQ"/>
    <property type="match status" value="1"/>
</dbReference>
<dbReference type="PANTHER" id="PTHR30592:SF1">
    <property type="entry name" value="SULFUR CARRIER PROTEIN FDHD"/>
    <property type="match status" value="1"/>
</dbReference>
<evidence type="ECO:0000256" key="1">
    <source>
        <dbReference type="ARBA" id="ARBA00022490"/>
    </source>
</evidence>
<accession>A0ABV4BLY9</accession>
<dbReference type="HAMAP" id="MF_00187">
    <property type="entry name" value="FdhD"/>
    <property type="match status" value="1"/>
</dbReference>
<comment type="caution">
    <text evidence="3">Lacks conserved residue(s) required for the propagation of feature annotation.</text>
</comment>
<dbReference type="Gene3D" id="3.10.20.10">
    <property type="match status" value="1"/>
</dbReference>
<name>A0ABV4BLY9_9CLOT</name>
<protein>
    <recommendedName>
        <fullName evidence="3">Protein FdhD</fullName>
    </recommendedName>
</protein>
<dbReference type="InterPro" id="IPR016193">
    <property type="entry name" value="Cytidine_deaminase-like"/>
</dbReference>
<comment type="function">
    <text evidence="3">Required for formate dehydrogenase (FDH) activity.</text>
</comment>
<dbReference type="SUPFAM" id="SSF53927">
    <property type="entry name" value="Cytidine deaminase-like"/>
    <property type="match status" value="1"/>
</dbReference>
<evidence type="ECO:0000256" key="2">
    <source>
        <dbReference type="ARBA" id="ARBA00023150"/>
    </source>
</evidence>
<dbReference type="PANTHER" id="PTHR30592">
    <property type="entry name" value="FORMATE DEHYDROGENASE"/>
    <property type="match status" value="1"/>
</dbReference>
<evidence type="ECO:0000313" key="5">
    <source>
        <dbReference type="Proteomes" id="UP001564657"/>
    </source>
</evidence>
<dbReference type="EMBL" id="JBGEWD010000001">
    <property type="protein sequence ID" value="MEY7999082.1"/>
    <property type="molecule type" value="Genomic_DNA"/>
</dbReference>
<comment type="subcellular location">
    <subcellularLocation>
        <location evidence="3">Cytoplasm</location>
    </subcellularLocation>
</comment>
<proteinExistence type="inferred from homology"/>
<sequence length="262" mass="29586">MGKIVEFNVIKYDGKCKKTMTESTICEYPLNIFVNGQHLTVLLCTPEKLEALTVGFLAFQGIIKSFHEIKSLKVDKENGISKVLLKDDTFDSSLYLKQILPDTFNNNKDMEFFSHIIDSLGINTITEDNVHIESEKIYDLMRRNLSYSEAFKATGGAHCAALCDGNNIICICEDVARHNAVDKLIGESFIKKIPLRDKILFVSSRVSFEMVFKIARFGVPIMISKSAPTDLSIRFAEALNVTLIGFVRGQRMNIYTNPQRIK</sequence>
<dbReference type="InterPro" id="IPR003786">
    <property type="entry name" value="FdhD"/>
</dbReference>
<keyword evidence="1 3" id="KW-0963">Cytoplasm</keyword>
<dbReference type="NCBIfam" id="TIGR00129">
    <property type="entry name" value="fdhD_narQ"/>
    <property type="match status" value="1"/>
</dbReference>
<dbReference type="RefSeq" id="WP_369702945.1">
    <property type="nucleotide sequence ID" value="NZ_JBGEWD010000001.1"/>
</dbReference>
<organism evidence="4 5">
    <name type="scientific">Clostridium moutaii</name>
    <dbReference type="NCBI Taxonomy" id="3240932"/>
    <lineage>
        <taxon>Bacteria</taxon>
        <taxon>Bacillati</taxon>
        <taxon>Bacillota</taxon>
        <taxon>Clostridia</taxon>
        <taxon>Eubacteriales</taxon>
        <taxon>Clostridiaceae</taxon>
        <taxon>Clostridium</taxon>
    </lineage>
</organism>
<reference evidence="4 5" key="1">
    <citation type="submission" date="2024-08" db="EMBL/GenBank/DDBJ databases">
        <title>Clostridium lapicellarii sp. nov., and Clostridium renhuaiense sp. nov., two species isolated from the mud in a fermentation cellar used for producing sauce-flavour Chinese liquors.</title>
        <authorList>
            <person name="Yang F."/>
            <person name="Wang H."/>
            <person name="Chen L.Q."/>
            <person name="Zhou N."/>
            <person name="Lu J.J."/>
            <person name="Pu X.X."/>
            <person name="Wan B."/>
            <person name="Wang L."/>
            <person name="Liu S.J."/>
        </authorList>
    </citation>
    <scope>NUCLEOTIDE SEQUENCE [LARGE SCALE GENOMIC DNA]</scope>
    <source>
        <strain evidence="4 5">MT-5</strain>
    </source>
</reference>
<gene>
    <name evidence="3 4" type="primary">fdhD</name>
    <name evidence="4" type="ORF">AB8U03_02510</name>
</gene>
<feature type="binding site" evidence="3">
    <location>
        <begin position="246"/>
        <end position="251"/>
    </location>
    <ligand>
        <name>Mo-bis(molybdopterin guanine dinucleotide)</name>
        <dbReference type="ChEBI" id="CHEBI:60539"/>
    </ligand>
</feature>
<evidence type="ECO:0000313" key="4">
    <source>
        <dbReference type="EMBL" id="MEY7999082.1"/>
    </source>
</evidence>
<dbReference type="Proteomes" id="UP001564657">
    <property type="component" value="Unassembled WGS sequence"/>
</dbReference>